<gene>
    <name evidence="2" type="ORF">SAMN04489742_2970</name>
</gene>
<sequence>MTRDAVDPLRECGSGTVMAAAAALLMCFLAAALAAGMQASTAVARASKAADLAALAAADAARGLLDGDPCGLAGEVAREHGAELANCRRHGAAGAVVDIDVAVPLPQLFGMVHAPWKEAEGRARAGPPP</sequence>
<keyword evidence="2" id="KW-0347">Helicase</keyword>
<dbReference type="EMBL" id="FNKH01000002">
    <property type="protein sequence ID" value="SDQ88989.1"/>
    <property type="molecule type" value="Genomic_DNA"/>
</dbReference>
<evidence type="ECO:0000313" key="3">
    <source>
        <dbReference type="Proteomes" id="UP000181917"/>
    </source>
</evidence>
<proteinExistence type="predicted"/>
<dbReference type="NCBIfam" id="TIGR03816">
    <property type="entry name" value="tadE_like_DECH"/>
    <property type="match status" value="1"/>
</dbReference>
<keyword evidence="2" id="KW-0547">Nucleotide-binding</keyword>
<dbReference type="KEGG" id="acry:AC20117_02625"/>
<protein>
    <submittedName>
        <fullName evidence="2">Helicase/secretion neighborhood TadE-like protein</fullName>
    </submittedName>
</protein>
<dbReference type="InterPro" id="IPR021202">
    <property type="entry name" value="Rv3654c-like"/>
</dbReference>
<reference evidence="2 3" key="1">
    <citation type="submission" date="2016-10" db="EMBL/GenBank/DDBJ databases">
        <authorList>
            <person name="de Groot N.N."/>
        </authorList>
    </citation>
    <scope>NUCLEOTIDE SEQUENCE [LARGE SCALE GENOMIC DNA]</scope>
    <source>
        <strain evidence="2 3">DSM 20117</strain>
    </source>
</reference>
<keyword evidence="1" id="KW-0732">Signal</keyword>
<dbReference type="GO" id="GO:0004386">
    <property type="term" value="F:helicase activity"/>
    <property type="evidence" value="ECO:0007669"/>
    <property type="project" value="UniProtKB-KW"/>
</dbReference>
<name>A0A1H1EKK5_9MICC</name>
<evidence type="ECO:0000313" key="2">
    <source>
        <dbReference type="EMBL" id="SDQ88989.1"/>
    </source>
</evidence>
<dbReference type="RefSeq" id="WP_074701105.1">
    <property type="nucleotide sequence ID" value="NZ_CP018863.1"/>
</dbReference>
<dbReference type="AlphaFoldDB" id="A0A1H1EKK5"/>
<dbReference type="Proteomes" id="UP000181917">
    <property type="component" value="Unassembled WGS sequence"/>
</dbReference>
<accession>A0A1H1EKK5</accession>
<keyword evidence="2" id="KW-0378">Hydrolase</keyword>
<feature type="signal peptide" evidence="1">
    <location>
        <begin position="1"/>
        <end position="34"/>
    </location>
</feature>
<keyword evidence="2" id="KW-0067">ATP-binding</keyword>
<organism evidence="2 3">
    <name type="scientific">Crystallibacter crystallopoietes</name>
    <dbReference type="NCBI Taxonomy" id="37928"/>
    <lineage>
        <taxon>Bacteria</taxon>
        <taxon>Bacillati</taxon>
        <taxon>Actinomycetota</taxon>
        <taxon>Actinomycetes</taxon>
        <taxon>Micrococcales</taxon>
        <taxon>Micrococcaceae</taxon>
        <taxon>Crystallibacter</taxon>
    </lineage>
</organism>
<dbReference type="STRING" id="37928.SAMN04489742_2970"/>
<keyword evidence="3" id="KW-1185">Reference proteome</keyword>
<evidence type="ECO:0000256" key="1">
    <source>
        <dbReference type="SAM" id="SignalP"/>
    </source>
</evidence>
<feature type="chain" id="PRO_5038704739" evidence="1">
    <location>
        <begin position="35"/>
        <end position="129"/>
    </location>
</feature>